<reference evidence="2 3" key="1">
    <citation type="journal article" date="2013" name="Genome Biol.">
        <title>Draft genome of the mountain pine beetle, Dendroctonus ponderosae Hopkins, a major forest pest.</title>
        <authorList>
            <person name="Keeling C.I."/>
            <person name="Yuen M.M."/>
            <person name="Liao N.Y."/>
            <person name="Docking T.R."/>
            <person name="Chan S.K."/>
            <person name="Taylor G.A."/>
            <person name="Palmquist D.L."/>
            <person name="Jackman S.D."/>
            <person name="Nguyen A."/>
            <person name="Li M."/>
            <person name="Henderson H."/>
            <person name="Janes J.K."/>
            <person name="Zhao Y."/>
            <person name="Pandoh P."/>
            <person name="Moore R."/>
            <person name="Sperling F.A."/>
            <person name="Huber D.P."/>
            <person name="Birol I."/>
            <person name="Jones S.J."/>
            <person name="Bohlmann J."/>
        </authorList>
    </citation>
    <scope>NUCLEOTIDE SEQUENCE</scope>
</reference>
<dbReference type="EMBL" id="KB632375">
    <property type="protein sequence ID" value="ERL94008.1"/>
    <property type="molecule type" value="Genomic_DNA"/>
</dbReference>
<dbReference type="InterPro" id="IPR031993">
    <property type="entry name" value="DUF4789"/>
</dbReference>
<dbReference type="Pfam" id="PF16033">
    <property type="entry name" value="DUF4789"/>
    <property type="match status" value="1"/>
</dbReference>
<evidence type="ECO:0000313" key="2">
    <source>
        <dbReference type="EMBL" id="ERL94008.1"/>
    </source>
</evidence>
<feature type="domain" description="DUF4789" evidence="1">
    <location>
        <begin position="263"/>
        <end position="328"/>
    </location>
</feature>
<evidence type="ECO:0000313" key="3">
    <source>
        <dbReference type="Proteomes" id="UP000030742"/>
    </source>
</evidence>
<dbReference type="STRING" id="77166.U4UNG3"/>
<sequence length="455" mass="51053">MCYEDTKNIWILLDIFIIMPSIHGAIMPPPWADPDLNPCANRPGGWQLLFWPPDGQCYKIFQIGYPCPDGMELTPARSKIGKELYAECRCPPKQALSLTDGKCYQLFTKGSCSEGFYFGPDRIHKNNITTSNQQLGSCKIIPKCASSNSIHWINDGKCYQKLTKGPCSKGQLLTVDENKIPLCTCNKQKEMRMFHAGNNRCYQHFTKGPCREMGHLFLPDQSCGCYSALPHYHWNTKKCFELGTIGPCSKGEMFTILPQTSLGGCVCKQGYIRHQNNTSCHRPFTRGPCKPDHILVNSTSCLLQPCVRGELFFPQHSKCYKIGSRGPCDVGKILSFDFETRPSIDGLSYNGVCICQHPNCEIREDDIECDRSKGLLKHGNKCFKIYSQGPCAKGAWLAPQREGKEPGTDKKDAICECMPGTVERVEKKDNSVIIECLSQAPLIAELFNKNYTQSH</sequence>
<protein>
    <recommendedName>
        <fullName evidence="1">DUF4789 domain-containing protein</fullName>
    </recommendedName>
</protein>
<name>U4UNG3_DENPD</name>
<dbReference type="OrthoDB" id="6328618at2759"/>
<organism evidence="2 3">
    <name type="scientific">Dendroctonus ponderosae</name>
    <name type="common">Mountain pine beetle</name>
    <dbReference type="NCBI Taxonomy" id="77166"/>
    <lineage>
        <taxon>Eukaryota</taxon>
        <taxon>Metazoa</taxon>
        <taxon>Ecdysozoa</taxon>
        <taxon>Arthropoda</taxon>
        <taxon>Hexapoda</taxon>
        <taxon>Insecta</taxon>
        <taxon>Pterygota</taxon>
        <taxon>Neoptera</taxon>
        <taxon>Endopterygota</taxon>
        <taxon>Coleoptera</taxon>
        <taxon>Polyphaga</taxon>
        <taxon>Cucujiformia</taxon>
        <taxon>Curculionidae</taxon>
        <taxon>Scolytinae</taxon>
        <taxon>Dendroctonus</taxon>
    </lineage>
</organism>
<gene>
    <name evidence="2" type="ORF">D910_11293</name>
</gene>
<evidence type="ECO:0000259" key="1">
    <source>
        <dbReference type="Pfam" id="PF16033"/>
    </source>
</evidence>
<proteinExistence type="predicted"/>
<accession>U4UNG3</accession>
<dbReference type="AlphaFoldDB" id="U4UNG3"/>
<dbReference type="Proteomes" id="UP000030742">
    <property type="component" value="Unassembled WGS sequence"/>
</dbReference>
<dbReference type="PANTHER" id="PTHR21177">
    <property type="entry name" value="IP06524P-RELATED"/>
    <property type="match status" value="1"/>
</dbReference>
<dbReference type="PANTHER" id="PTHR21177:SF7">
    <property type="entry name" value="GH11627P"/>
    <property type="match status" value="1"/>
</dbReference>